<dbReference type="InterPro" id="IPR001653">
    <property type="entry name" value="DAP_epimerase_DapF"/>
</dbReference>
<comment type="subcellular location">
    <subcellularLocation>
        <location evidence="8">Cytoplasm</location>
    </subcellularLocation>
</comment>
<feature type="active site" evidence="9">
    <location>
        <position position="78"/>
    </location>
</feature>
<dbReference type="KEGG" id="phm:PSMK_30790"/>
<feature type="binding site" evidence="8">
    <location>
        <position position="12"/>
    </location>
    <ligand>
        <name>substrate</name>
    </ligand>
</feature>
<dbReference type="EC" id="5.1.1.7" evidence="3 8"/>
<dbReference type="eggNOG" id="COG0253">
    <property type="taxonomic scope" value="Bacteria"/>
</dbReference>
<dbReference type="SUPFAM" id="SSF54506">
    <property type="entry name" value="Diaminopimelate epimerase-like"/>
    <property type="match status" value="2"/>
</dbReference>
<dbReference type="EMBL" id="AP012338">
    <property type="protein sequence ID" value="BAM05238.1"/>
    <property type="molecule type" value="Genomic_DNA"/>
</dbReference>
<dbReference type="AlphaFoldDB" id="I0IJ00"/>
<feature type="active site" description="Proton donor" evidence="8">
    <location>
        <position position="78"/>
    </location>
</feature>
<dbReference type="PANTHER" id="PTHR31689">
    <property type="entry name" value="DIAMINOPIMELATE EPIMERASE, CHLOROPLASTIC"/>
    <property type="match status" value="1"/>
</dbReference>
<protein>
    <recommendedName>
        <fullName evidence="3 8">Diaminopimelate epimerase</fullName>
        <shortName evidence="8">DAP epimerase</shortName>
        <ecNumber evidence="3 8">5.1.1.7</ecNumber>
    </recommendedName>
    <alternativeName>
        <fullName evidence="8">PLP-independent amino acid racemase</fullName>
    </alternativeName>
</protein>
<keyword evidence="4 8" id="KW-0028">Amino-acid biosynthesis</keyword>
<dbReference type="GO" id="GO:0009089">
    <property type="term" value="P:lysine biosynthetic process via diaminopimelate"/>
    <property type="evidence" value="ECO:0007669"/>
    <property type="project" value="UniProtKB-UniRule"/>
</dbReference>
<evidence type="ECO:0000313" key="11">
    <source>
        <dbReference type="Proteomes" id="UP000007881"/>
    </source>
</evidence>
<feature type="site" description="Could be important to modulate the pK values of the two catalytic cysteine residues" evidence="8">
    <location>
        <position position="180"/>
    </location>
</feature>
<evidence type="ECO:0000256" key="8">
    <source>
        <dbReference type="HAMAP-Rule" id="MF_00197"/>
    </source>
</evidence>
<evidence type="ECO:0000256" key="4">
    <source>
        <dbReference type="ARBA" id="ARBA00022605"/>
    </source>
</evidence>
<keyword evidence="11" id="KW-1185">Reference proteome</keyword>
<dbReference type="PANTHER" id="PTHR31689:SF0">
    <property type="entry name" value="DIAMINOPIMELATE EPIMERASE"/>
    <property type="match status" value="1"/>
</dbReference>
<comment type="similarity">
    <text evidence="2 8">Belongs to the diaminopimelate epimerase family.</text>
</comment>
<keyword evidence="8" id="KW-0963">Cytoplasm</keyword>
<evidence type="ECO:0000256" key="2">
    <source>
        <dbReference type="ARBA" id="ARBA00010219"/>
    </source>
</evidence>
<gene>
    <name evidence="8 10" type="primary">dapF</name>
    <name evidence="10" type="ordered locus">PSMK_30790</name>
</gene>
<reference evidence="10 11" key="1">
    <citation type="submission" date="2012-02" db="EMBL/GenBank/DDBJ databases">
        <title>Complete genome sequence of Phycisphaera mikurensis NBRC 102666.</title>
        <authorList>
            <person name="Ankai A."/>
            <person name="Hosoyama A."/>
            <person name="Terui Y."/>
            <person name="Sekine M."/>
            <person name="Fukai R."/>
            <person name="Kato Y."/>
            <person name="Nakamura S."/>
            <person name="Yamada-Narita S."/>
            <person name="Kawakoshi A."/>
            <person name="Fukunaga Y."/>
            <person name="Yamazaki S."/>
            <person name="Fujita N."/>
        </authorList>
    </citation>
    <scope>NUCLEOTIDE SEQUENCE [LARGE SCALE GENOMIC DNA]</scope>
    <source>
        <strain evidence="11">NBRC 102666 / KCTC 22515 / FYK2301M01</strain>
    </source>
</reference>
<dbReference type="Pfam" id="PF01678">
    <property type="entry name" value="DAP_epimerase"/>
    <property type="match status" value="2"/>
</dbReference>
<dbReference type="PATRIC" id="fig|1142394.8.peg.3185"/>
<dbReference type="NCBIfam" id="TIGR00652">
    <property type="entry name" value="DapF"/>
    <property type="match status" value="1"/>
</dbReference>
<feature type="binding site" evidence="8">
    <location>
        <position position="178"/>
    </location>
    <ligand>
        <name>substrate</name>
    </ligand>
</feature>
<comment type="catalytic activity">
    <reaction evidence="7 8">
        <text>(2S,6S)-2,6-diaminopimelate = meso-2,6-diaminopimelate</text>
        <dbReference type="Rhea" id="RHEA:15393"/>
        <dbReference type="ChEBI" id="CHEBI:57609"/>
        <dbReference type="ChEBI" id="CHEBI:57791"/>
        <dbReference type="EC" id="5.1.1.7"/>
    </reaction>
</comment>
<evidence type="ECO:0000256" key="6">
    <source>
        <dbReference type="ARBA" id="ARBA00023235"/>
    </source>
</evidence>
<dbReference type="RefSeq" id="WP_014438442.1">
    <property type="nucleotide sequence ID" value="NC_017080.1"/>
</dbReference>
<dbReference type="InterPro" id="IPR018510">
    <property type="entry name" value="DAP_epimerase_AS"/>
</dbReference>
<dbReference type="HAMAP" id="MF_00197">
    <property type="entry name" value="DAP_epimerase"/>
    <property type="match status" value="1"/>
</dbReference>
<dbReference type="GO" id="GO:0005829">
    <property type="term" value="C:cytosol"/>
    <property type="evidence" value="ECO:0007669"/>
    <property type="project" value="TreeGrafter"/>
</dbReference>
<dbReference type="UniPathway" id="UPA00034">
    <property type="reaction ID" value="UER00025"/>
</dbReference>
<comment type="caution">
    <text evidence="8">Lacks conserved residue(s) required for the propagation of feature annotation.</text>
</comment>
<feature type="binding site" evidence="8">
    <location>
        <position position="212"/>
    </location>
    <ligand>
        <name>substrate</name>
    </ligand>
</feature>
<sequence>MLPFVKYHGLGNDYVYVDGFTHDVPDPAGLARAVSPRNFAIGADGLILVLPATPGGGAAGAHCRMRMFNADGSEGQMCGNGLRCVVKFAHDHALFAGSNAARPMRVETGAGVLAVGYDLDAAGRVATVTVDMGRPILAPERVPVDVSELEPGAGEHAWRIPATDTTPPQEAVLVSMGNPHAVLFRDDPLDAAEERRIGAALEHHRAFPERMNLHAVHVRGGGEVDVVHWERGSGPTLACGTGAAAVCVAGVLTGRTPHRITTHLPGGPLVLDWAETTGRVAMTGPAVEAFTGVWRGPL</sequence>
<evidence type="ECO:0000256" key="5">
    <source>
        <dbReference type="ARBA" id="ARBA00023154"/>
    </source>
</evidence>
<comment type="subunit">
    <text evidence="8">Homodimer.</text>
</comment>
<evidence type="ECO:0000256" key="1">
    <source>
        <dbReference type="ARBA" id="ARBA00005196"/>
    </source>
</evidence>
<dbReference type="Proteomes" id="UP000007881">
    <property type="component" value="Chromosome"/>
</dbReference>
<feature type="active site" description="Proton acceptor" evidence="8">
    <location>
        <position position="239"/>
    </location>
</feature>
<feature type="binding site" evidence="8">
    <location>
        <position position="69"/>
    </location>
    <ligand>
        <name>substrate</name>
    </ligand>
</feature>
<feature type="binding site" evidence="8">
    <location>
        <begin position="79"/>
        <end position="80"/>
    </location>
    <ligand>
        <name>substrate</name>
    </ligand>
</feature>
<evidence type="ECO:0000313" key="10">
    <source>
        <dbReference type="EMBL" id="BAM05238.1"/>
    </source>
</evidence>
<organism evidence="10 11">
    <name type="scientific">Phycisphaera mikurensis (strain NBRC 102666 / KCTC 22515 / FYK2301M01)</name>
    <dbReference type="NCBI Taxonomy" id="1142394"/>
    <lineage>
        <taxon>Bacteria</taxon>
        <taxon>Pseudomonadati</taxon>
        <taxon>Planctomycetota</taxon>
        <taxon>Phycisphaerae</taxon>
        <taxon>Phycisphaerales</taxon>
        <taxon>Phycisphaeraceae</taxon>
        <taxon>Phycisphaera</taxon>
    </lineage>
</organism>
<evidence type="ECO:0000256" key="7">
    <source>
        <dbReference type="ARBA" id="ARBA00051712"/>
    </source>
</evidence>
<evidence type="ECO:0000256" key="9">
    <source>
        <dbReference type="PROSITE-ProRule" id="PRU10125"/>
    </source>
</evidence>
<keyword evidence="5 8" id="KW-0457">Lysine biosynthesis</keyword>
<name>I0IJ00_PHYMF</name>
<dbReference type="Gene3D" id="3.10.310.10">
    <property type="entry name" value="Diaminopimelate Epimerase, Chain A, domain 1"/>
    <property type="match status" value="2"/>
</dbReference>
<dbReference type="STRING" id="1142394.PSMK_30790"/>
<evidence type="ECO:0000256" key="3">
    <source>
        <dbReference type="ARBA" id="ARBA00013080"/>
    </source>
</evidence>
<feature type="binding site" evidence="8">
    <location>
        <begin position="230"/>
        <end position="231"/>
    </location>
    <ligand>
        <name>substrate</name>
    </ligand>
</feature>
<keyword evidence="6 8" id="KW-0413">Isomerase</keyword>
<dbReference type="OrthoDB" id="9805408at2"/>
<proteinExistence type="inferred from homology"/>
<feature type="site" description="Could be important to modulate the pK values of the two catalytic cysteine residues" evidence="8">
    <location>
        <position position="230"/>
    </location>
</feature>
<comment type="function">
    <text evidence="8">Catalyzes the stereoinversion of LL-2,6-diaminopimelate (L,L-DAP) to meso-diaminopimelate (meso-DAP), a precursor of L-lysine and an essential component of the bacterial peptidoglycan.</text>
</comment>
<feature type="binding site" evidence="8">
    <location>
        <begin position="240"/>
        <end position="241"/>
    </location>
    <ligand>
        <name>substrate</name>
    </ligand>
</feature>
<accession>I0IJ00</accession>
<dbReference type="PROSITE" id="PS01326">
    <property type="entry name" value="DAP_EPIMERASE"/>
    <property type="match status" value="1"/>
</dbReference>
<dbReference type="HOGENOM" id="CLU_053306_3_0_0"/>
<dbReference type="GO" id="GO:0008837">
    <property type="term" value="F:diaminopimelate epimerase activity"/>
    <property type="evidence" value="ECO:0007669"/>
    <property type="project" value="UniProtKB-UniRule"/>
</dbReference>
<comment type="pathway">
    <text evidence="1 8">Amino-acid biosynthesis; L-lysine biosynthesis via DAP pathway; DL-2,6-diaminopimelate from LL-2,6-diaminopimelate: step 1/1.</text>
</comment>